<reference evidence="1 2" key="1">
    <citation type="submission" date="2014-02" db="EMBL/GenBank/DDBJ databases">
        <title>Draft genome sequence of Lysinibacillus odysseyi NBRC 100172.</title>
        <authorList>
            <person name="Zhang F."/>
            <person name="Wang G."/>
            <person name="Zhang L."/>
        </authorList>
    </citation>
    <scope>NUCLEOTIDE SEQUENCE [LARGE SCALE GENOMIC DNA]</scope>
    <source>
        <strain evidence="1 2">NBRC 100172</strain>
    </source>
</reference>
<dbReference type="STRING" id="1220589.CD32_05255"/>
<gene>
    <name evidence="1" type="ORF">CD32_05255</name>
</gene>
<dbReference type="InterPro" id="IPR025062">
    <property type="entry name" value="DUF4003"/>
</dbReference>
<accession>A0A0A3JID5</accession>
<dbReference type="Pfam" id="PF13170">
    <property type="entry name" value="DUF4003"/>
    <property type="match status" value="1"/>
</dbReference>
<evidence type="ECO:0000313" key="2">
    <source>
        <dbReference type="Proteomes" id="UP000030437"/>
    </source>
</evidence>
<dbReference type="eggNOG" id="ENOG502Z8IC">
    <property type="taxonomic scope" value="Bacteria"/>
</dbReference>
<dbReference type="RefSeq" id="WP_036152034.1">
    <property type="nucleotide sequence ID" value="NZ_AVCX01000011.1"/>
</dbReference>
<dbReference type="AlphaFoldDB" id="A0A0A3JID5"/>
<name>A0A0A3JID5_9BACI</name>
<comment type="caution">
    <text evidence="1">The sequence shown here is derived from an EMBL/GenBank/DDBJ whole genome shotgun (WGS) entry which is preliminary data.</text>
</comment>
<protein>
    <recommendedName>
        <fullName evidence="3">DUF4003 domain-containing protein</fullName>
    </recommendedName>
</protein>
<sequence length="326" mass="36864">MPAQFIQMLEKNYTKVFNYTGGHPDLRTVVSLAAQYTYANRTYSGVEHQAVMDKMTSGKGPFHVFRPCSRNIGLLYKVAASLLLDGNIEESALQVEKKDSLLDEHRFGQSSYRVISSFFLKDKKHAGRAKKLYDKMSKHHPILTRKSDFPLAVIVTAPEDSDIDLYAQTMHDYFDALHMLGFKAGDSLQTLTQILTLYDAHFQQEFAEYVAQLKIELEKKGIHIKRIHYPFLGILALSAADTQVIVKVVMLEEQLRNSKALKGVKELALIIAIQKFVREYGGLHQVIDTQRFTGWQGILELGDLFFYLPVGATEGLAGLLDIDVNF</sequence>
<evidence type="ECO:0000313" key="1">
    <source>
        <dbReference type="EMBL" id="KGR86747.1"/>
    </source>
</evidence>
<evidence type="ECO:0008006" key="3">
    <source>
        <dbReference type="Google" id="ProtNLM"/>
    </source>
</evidence>
<dbReference type="OrthoDB" id="1778393at2"/>
<dbReference type="EMBL" id="JPVP01000050">
    <property type="protein sequence ID" value="KGR86747.1"/>
    <property type="molecule type" value="Genomic_DNA"/>
</dbReference>
<organism evidence="1 2">
    <name type="scientific">Lysinibacillus odysseyi 34hs-1 = NBRC 100172</name>
    <dbReference type="NCBI Taxonomy" id="1220589"/>
    <lineage>
        <taxon>Bacteria</taxon>
        <taxon>Bacillati</taxon>
        <taxon>Bacillota</taxon>
        <taxon>Bacilli</taxon>
        <taxon>Bacillales</taxon>
        <taxon>Bacillaceae</taxon>
        <taxon>Lysinibacillus</taxon>
    </lineage>
</organism>
<dbReference type="Proteomes" id="UP000030437">
    <property type="component" value="Unassembled WGS sequence"/>
</dbReference>
<proteinExistence type="predicted"/>
<keyword evidence="2" id="KW-1185">Reference proteome</keyword>